<keyword evidence="4" id="KW-0804">Transcription</keyword>
<dbReference type="Proteomes" id="UP000305546">
    <property type="component" value="Unassembled WGS sequence"/>
</dbReference>
<dbReference type="SUPFAM" id="SSF55781">
    <property type="entry name" value="GAF domain-like"/>
    <property type="match status" value="1"/>
</dbReference>
<dbReference type="InterPro" id="IPR012074">
    <property type="entry name" value="GAF_ANTAR"/>
</dbReference>
<dbReference type="InterPro" id="IPR005561">
    <property type="entry name" value="ANTAR"/>
</dbReference>
<evidence type="ECO:0000313" key="7">
    <source>
        <dbReference type="Proteomes" id="UP000305546"/>
    </source>
</evidence>
<feature type="domain" description="ANTAR" evidence="5">
    <location>
        <begin position="166"/>
        <end position="227"/>
    </location>
</feature>
<comment type="caution">
    <text evidence="6">The sequence shown here is derived from an EMBL/GenBank/DDBJ whole genome shotgun (WGS) entry which is preliminary data.</text>
</comment>
<gene>
    <name evidence="6" type="ORF">FG385_09050</name>
</gene>
<evidence type="ECO:0000256" key="2">
    <source>
        <dbReference type="ARBA" id="ARBA00022777"/>
    </source>
</evidence>
<dbReference type="Gene3D" id="1.10.10.10">
    <property type="entry name" value="Winged helix-like DNA-binding domain superfamily/Winged helix DNA-binding domain"/>
    <property type="match status" value="1"/>
</dbReference>
<dbReference type="Gene3D" id="3.30.450.40">
    <property type="match status" value="1"/>
</dbReference>
<dbReference type="InterPro" id="IPR003018">
    <property type="entry name" value="GAF"/>
</dbReference>
<dbReference type="OrthoDB" id="3683444at2"/>
<dbReference type="GO" id="GO:0016301">
    <property type="term" value="F:kinase activity"/>
    <property type="evidence" value="ECO:0007669"/>
    <property type="project" value="UniProtKB-KW"/>
</dbReference>
<evidence type="ECO:0000256" key="4">
    <source>
        <dbReference type="ARBA" id="ARBA00023163"/>
    </source>
</evidence>
<keyword evidence="1" id="KW-0808">Transferase</keyword>
<dbReference type="PIRSF" id="PIRSF036625">
    <property type="entry name" value="GAF_ANTAR"/>
    <property type="match status" value="1"/>
</dbReference>
<keyword evidence="7" id="KW-1185">Reference proteome</keyword>
<dbReference type="Pfam" id="PF03861">
    <property type="entry name" value="ANTAR"/>
    <property type="match status" value="1"/>
</dbReference>
<dbReference type="SMART" id="SM00065">
    <property type="entry name" value="GAF"/>
    <property type="match status" value="1"/>
</dbReference>
<dbReference type="AlphaFoldDB" id="A0A5C4M5A2"/>
<accession>A0A5C4M5A2</accession>
<dbReference type="RefSeq" id="WP_139096157.1">
    <property type="nucleotide sequence ID" value="NZ_VDFW01000005.1"/>
</dbReference>
<name>A0A5C4M5A2_9PSEU</name>
<dbReference type="SUPFAM" id="SSF52172">
    <property type="entry name" value="CheY-like"/>
    <property type="match status" value="1"/>
</dbReference>
<evidence type="ECO:0000313" key="6">
    <source>
        <dbReference type="EMBL" id="TNC27834.1"/>
    </source>
</evidence>
<protein>
    <submittedName>
        <fullName evidence="6">GAF and ANTAR domain-containing protein</fullName>
    </submittedName>
</protein>
<dbReference type="SMART" id="SM01012">
    <property type="entry name" value="ANTAR"/>
    <property type="match status" value="1"/>
</dbReference>
<keyword evidence="3" id="KW-0805">Transcription regulation</keyword>
<dbReference type="InterPro" id="IPR011006">
    <property type="entry name" value="CheY-like_superfamily"/>
</dbReference>
<sequence length="244" mass="26272">MHREVEIAAAFIELSNLHGQVFDEARYADWLARFSARLVDVDASGVLLTRPDGTLAPAAISGSTAQVPQLVELRADDGPGITSFRTRTPVAAPDLRAEKRWQSFRSAALKAGFAAAHAIPLLSHGEAVGAITLFRERGGPLGYEEDRLTESLAATVSACLLSRRAVAKAENLAGQLQTALHTRIEIEQAKGILAERHGVSVSCAFECMRSFARRDRRRLAEVARAVIEGSPSVARLLGDTQPIP</sequence>
<dbReference type="PROSITE" id="PS50921">
    <property type="entry name" value="ANTAR"/>
    <property type="match status" value="1"/>
</dbReference>
<evidence type="ECO:0000259" key="5">
    <source>
        <dbReference type="PROSITE" id="PS50921"/>
    </source>
</evidence>
<dbReference type="InterPro" id="IPR029016">
    <property type="entry name" value="GAF-like_dom_sf"/>
</dbReference>
<evidence type="ECO:0000256" key="1">
    <source>
        <dbReference type="ARBA" id="ARBA00022679"/>
    </source>
</evidence>
<evidence type="ECO:0000256" key="3">
    <source>
        <dbReference type="ARBA" id="ARBA00023015"/>
    </source>
</evidence>
<reference evidence="6 7" key="1">
    <citation type="submission" date="2019-06" db="EMBL/GenBank/DDBJ databases">
        <title>Amycolatopsis alkalitolerans sp. nov., isolated from Gastrodia elata Blume.</title>
        <authorList>
            <person name="Narsing Rao M.P."/>
            <person name="Li W.J."/>
        </authorList>
    </citation>
    <scope>NUCLEOTIDE SEQUENCE [LARGE SCALE GENOMIC DNA]</scope>
    <source>
        <strain evidence="6 7">SYSUP0005</strain>
    </source>
</reference>
<dbReference type="GO" id="GO:0003723">
    <property type="term" value="F:RNA binding"/>
    <property type="evidence" value="ECO:0007669"/>
    <property type="project" value="InterPro"/>
</dbReference>
<proteinExistence type="predicted"/>
<dbReference type="EMBL" id="VDFW01000005">
    <property type="protein sequence ID" value="TNC27834.1"/>
    <property type="molecule type" value="Genomic_DNA"/>
</dbReference>
<organism evidence="6 7">
    <name type="scientific">Amycolatopsis alkalitolerans</name>
    <dbReference type="NCBI Taxonomy" id="2547244"/>
    <lineage>
        <taxon>Bacteria</taxon>
        <taxon>Bacillati</taxon>
        <taxon>Actinomycetota</taxon>
        <taxon>Actinomycetes</taxon>
        <taxon>Pseudonocardiales</taxon>
        <taxon>Pseudonocardiaceae</taxon>
        <taxon>Amycolatopsis</taxon>
    </lineage>
</organism>
<dbReference type="InterPro" id="IPR036388">
    <property type="entry name" value="WH-like_DNA-bd_sf"/>
</dbReference>
<keyword evidence="2" id="KW-0418">Kinase</keyword>
<dbReference type="Pfam" id="PF01590">
    <property type="entry name" value="GAF"/>
    <property type="match status" value="1"/>
</dbReference>